<dbReference type="Proteomes" id="UP001623290">
    <property type="component" value="Chromosome"/>
</dbReference>
<dbReference type="EMBL" id="CP135443">
    <property type="protein sequence ID" value="WRY33695.1"/>
    <property type="molecule type" value="Genomic_DNA"/>
</dbReference>
<evidence type="ECO:0008006" key="4">
    <source>
        <dbReference type="Google" id="ProtNLM"/>
    </source>
</evidence>
<protein>
    <recommendedName>
        <fullName evidence="4">Permease</fullName>
    </recommendedName>
</protein>
<gene>
    <name evidence="2" type="ORF">RPE78_13615</name>
</gene>
<organism evidence="2 3">
    <name type="scientific">Thioclava litoralis</name>
    <dbReference type="NCBI Taxonomy" id="3076557"/>
    <lineage>
        <taxon>Bacteria</taxon>
        <taxon>Pseudomonadati</taxon>
        <taxon>Pseudomonadota</taxon>
        <taxon>Alphaproteobacteria</taxon>
        <taxon>Rhodobacterales</taxon>
        <taxon>Paracoccaceae</taxon>
        <taxon>Thioclava</taxon>
    </lineage>
</organism>
<evidence type="ECO:0000313" key="3">
    <source>
        <dbReference type="Proteomes" id="UP001623290"/>
    </source>
</evidence>
<proteinExistence type="predicted"/>
<name>A0ABZ1DY22_9RHOB</name>
<sequence length="108" mass="11780">MKVTSVDLEGASSVEALEMAGAMYRDVAEELAVAMEGLRQGELAEAKTARAAVRDLRAALQLLLEERNRVEKLRREAAGVVEGQHLDFDAARTEIGRRLACLRDASGR</sequence>
<reference evidence="2 3" key="1">
    <citation type="submission" date="2023-09" db="EMBL/GenBank/DDBJ databases">
        <title>Thioclava shenzhenensis sp. nov., a multidrug resistant bacteria-antagonizing species isolated from coastal seawater.</title>
        <authorList>
            <person name="Long M."/>
        </authorList>
    </citation>
    <scope>NUCLEOTIDE SEQUENCE [LARGE SCALE GENOMIC DNA]</scope>
    <source>
        <strain evidence="2 3">FTW29</strain>
    </source>
</reference>
<feature type="coiled-coil region" evidence="1">
    <location>
        <begin position="46"/>
        <end position="76"/>
    </location>
</feature>
<evidence type="ECO:0000313" key="2">
    <source>
        <dbReference type="EMBL" id="WRY33695.1"/>
    </source>
</evidence>
<accession>A0ABZ1DY22</accession>
<evidence type="ECO:0000256" key="1">
    <source>
        <dbReference type="SAM" id="Coils"/>
    </source>
</evidence>
<dbReference type="RefSeq" id="WP_406720863.1">
    <property type="nucleotide sequence ID" value="NZ_CP135443.1"/>
</dbReference>
<keyword evidence="3" id="KW-1185">Reference proteome</keyword>
<keyword evidence="1" id="KW-0175">Coiled coil</keyword>